<keyword evidence="4" id="KW-1185">Reference proteome</keyword>
<feature type="transmembrane region" description="Helical" evidence="1">
    <location>
        <begin position="41"/>
        <end position="59"/>
    </location>
</feature>
<feature type="domain" description="DUF2510" evidence="2">
    <location>
        <begin position="296"/>
        <end position="326"/>
    </location>
</feature>
<comment type="caution">
    <text evidence="3">The sequence shown here is derived from an EMBL/GenBank/DDBJ whole genome shotgun (WGS) entry which is preliminary data.</text>
</comment>
<keyword evidence="1" id="KW-0472">Membrane</keyword>
<keyword evidence="1" id="KW-0812">Transmembrane</keyword>
<organism evidence="3 4">
    <name type="scientific">Microlunatus ginsengisoli</name>
    <dbReference type="NCBI Taxonomy" id="363863"/>
    <lineage>
        <taxon>Bacteria</taxon>
        <taxon>Bacillati</taxon>
        <taxon>Actinomycetota</taxon>
        <taxon>Actinomycetes</taxon>
        <taxon>Propionibacteriales</taxon>
        <taxon>Propionibacteriaceae</taxon>
        <taxon>Microlunatus</taxon>
    </lineage>
</organism>
<dbReference type="Pfam" id="PF10708">
    <property type="entry name" value="DUF2510"/>
    <property type="match status" value="1"/>
</dbReference>
<name>A0ABP7AGF8_9ACTN</name>
<dbReference type="InterPro" id="IPR018929">
    <property type="entry name" value="DUF2510"/>
</dbReference>
<protein>
    <recommendedName>
        <fullName evidence="2">DUF2510 domain-containing protein</fullName>
    </recommendedName>
</protein>
<reference evidence="4" key="1">
    <citation type="journal article" date="2019" name="Int. J. Syst. Evol. Microbiol.">
        <title>The Global Catalogue of Microorganisms (GCM) 10K type strain sequencing project: providing services to taxonomists for standard genome sequencing and annotation.</title>
        <authorList>
            <consortium name="The Broad Institute Genomics Platform"/>
            <consortium name="The Broad Institute Genome Sequencing Center for Infectious Disease"/>
            <person name="Wu L."/>
            <person name="Ma J."/>
        </authorList>
    </citation>
    <scope>NUCLEOTIDE SEQUENCE [LARGE SCALE GENOMIC DNA]</scope>
    <source>
        <strain evidence="4">JCM 16929</strain>
    </source>
</reference>
<feature type="transmembrane region" description="Helical" evidence="1">
    <location>
        <begin position="12"/>
        <end position="29"/>
    </location>
</feature>
<evidence type="ECO:0000313" key="3">
    <source>
        <dbReference type="EMBL" id="GAA3631990.1"/>
    </source>
</evidence>
<feature type="transmembrane region" description="Helical" evidence="1">
    <location>
        <begin position="198"/>
        <end position="217"/>
    </location>
</feature>
<evidence type="ECO:0000313" key="4">
    <source>
        <dbReference type="Proteomes" id="UP001501490"/>
    </source>
</evidence>
<sequence length="331" mass="35698">MRALWGFVLSARPWLIGFVVWLTVAAVIYDRGPDPRTPAVLGLLLTFFFGASGFVRVLWPMRTYGNPPKMVAAAKHYDLHTYTGRVGDASKTSITSFQASSSVSQNPVTGDLWSHQLSTSQQTTIQDNVTLLGADGTQHNVAVRGVNLAVGGGQLVSAAWAIRPGRSKGGYVMFRNHTTGENAFPGVRLWRMATGLGVIGYLICMWLGALLLAIGGFPKMAAVWFIVVPFAYVGLGFWRVFRFRSASRALSTFLDDIAARSTTIAAEPTIAPVVLAESPIPASFVPPPPPAVNASPAWFTDPTGRHDHRFWDGTSWTEQVADAGVRAVGPL</sequence>
<dbReference type="RefSeq" id="WP_344807531.1">
    <property type="nucleotide sequence ID" value="NZ_BAABAB010000029.1"/>
</dbReference>
<dbReference type="Proteomes" id="UP001501490">
    <property type="component" value="Unassembled WGS sequence"/>
</dbReference>
<dbReference type="EMBL" id="BAABAB010000029">
    <property type="protein sequence ID" value="GAA3631990.1"/>
    <property type="molecule type" value="Genomic_DNA"/>
</dbReference>
<proteinExistence type="predicted"/>
<evidence type="ECO:0000256" key="1">
    <source>
        <dbReference type="SAM" id="Phobius"/>
    </source>
</evidence>
<accession>A0ABP7AGF8</accession>
<evidence type="ECO:0000259" key="2">
    <source>
        <dbReference type="Pfam" id="PF10708"/>
    </source>
</evidence>
<keyword evidence="1" id="KW-1133">Transmembrane helix</keyword>
<feature type="transmembrane region" description="Helical" evidence="1">
    <location>
        <begin position="223"/>
        <end position="241"/>
    </location>
</feature>
<gene>
    <name evidence="3" type="ORF">GCM10022236_38130</name>
</gene>